<evidence type="ECO:0000313" key="2">
    <source>
        <dbReference type="EMBL" id="TKS57549.1"/>
    </source>
</evidence>
<keyword evidence="3" id="KW-1185">Reference proteome</keyword>
<proteinExistence type="predicted"/>
<keyword evidence="1" id="KW-0472">Membrane</keyword>
<feature type="transmembrane region" description="Helical" evidence="1">
    <location>
        <begin position="6"/>
        <end position="25"/>
    </location>
</feature>
<dbReference type="AlphaFoldDB" id="A0A4U5TT65"/>
<keyword evidence="1" id="KW-0812">Transmembrane</keyword>
<dbReference type="NCBIfam" id="NF009314">
    <property type="entry name" value="PRK12674.1-2"/>
    <property type="match status" value="1"/>
</dbReference>
<dbReference type="NCBIfam" id="TIGR01300">
    <property type="entry name" value="CPA3_mnhG_phaG"/>
    <property type="match status" value="1"/>
</dbReference>
<accession>A0A4U5TT65</accession>
<dbReference type="OrthoDB" id="9806575at2"/>
<feature type="transmembrane region" description="Helical" evidence="1">
    <location>
        <begin position="37"/>
        <end position="55"/>
    </location>
</feature>
<dbReference type="PANTHER" id="PTHR34703:SF1">
    <property type="entry name" value="ANTIPORTER SUBUNIT MNHG2-RELATED"/>
    <property type="match status" value="1"/>
</dbReference>
<gene>
    <name evidence="2" type="ORF">FCN74_03795</name>
</gene>
<organism evidence="2 3">
    <name type="scientific">Mesohalobacter halotolerans</name>
    <dbReference type="NCBI Taxonomy" id="1883405"/>
    <lineage>
        <taxon>Bacteria</taxon>
        <taxon>Pseudomonadati</taxon>
        <taxon>Bacteroidota</taxon>
        <taxon>Flavobacteriia</taxon>
        <taxon>Flavobacteriales</taxon>
        <taxon>Flavobacteriaceae</taxon>
        <taxon>Mesohalobacter</taxon>
    </lineage>
</organism>
<dbReference type="Pfam" id="PF03334">
    <property type="entry name" value="PhaG_MnhG_YufB"/>
    <property type="match status" value="1"/>
</dbReference>
<comment type="caution">
    <text evidence="2">The sequence shown here is derived from an EMBL/GenBank/DDBJ whole genome shotgun (WGS) entry which is preliminary data.</text>
</comment>
<dbReference type="InterPro" id="IPR005133">
    <property type="entry name" value="PhaG_MnhG_YufB"/>
</dbReference>
<dbReference type="Proteomes" id="UP000306552">
    <property type="component" value="Unassembled WGS sequence"/>
</dbReference>
<protein>
    <submittedName>
        <fullName evidence="2">Monovalent cation/H(+) antiporter subunit G</fullName>
    </submittedName>
</protein>
<keyword evidence="1" id="KW-1133">Transmembrane helix</keyword>
<feature type="transmembrane region" description="Helical" evidence="1">
    <location>
        <begin position="61"/>
        <end position="83"/>
    </location>
</feature>
<dbReference type="GO" id="GO:0015385">
    <property type="term" value="F:sodium:proton antiporter activity"/>
    <property type="evidence" value="ECO:0007669"/>
    <property type="project" value="TreeGrafter"/>
</dbReference>
<evidence type="ECO:0000313" key="3">
    <source>
        <dbReference type="Proteomes" id="UP000306552"/>
    </source>
</evidence>
<dbReference type="RefSeq" id="WP_138931250.1">
    <property type="nucleotide sequence ID" value="NZ_SWMU01000001.1"/>
</dbReference>
<dbReference type="EMBL" id="SWMU01000001">
    <property type="protein sequence ID" value="TKS57549.1"/>
    <property type="molecule type" value="Genomic_DNA"/>
</dbReference>
<sequence>MSELLIIILSSLGTLFALLAAIGLIRMPDTFLRISVNTKAATLGVGLLLAAAAIFFNDLAISTRVLAIIIFIFLTAPIGGHLLGRTGYFIGNKLCDKTHIDDLKDQYNKKTHELSSNDQEETSVEKENK</sequence>
<name>A0A4U5TT65_9FLAO</name>
<dbReference type="PANTHER" id="PTHR34703">
    <property type="entry name" value="ANTIPORTER SUBUNIT MNHG2-RELATED"/>
    <property type="match status" value="1"/>
</dbReference>
<reference evidence="2 3" key="1">
    <citation type="submission" date="2019-04" db="EMBL/GenBank/DDBJ databases">
        <title>Psychroflexus halotolerans sp. nov., isolated from a marine solar saltern.</title>
        <authorList>
            <person name="Feng X."/>
        </authorList>
    </citation>
    <scope>NUCLEOTIDE SEQUENCE [LARGE SCALE GENOMIC DNA]</scope>
    <source>
        <strain evidence="2 3">WDS2C27</strain>
    </source>
</reference>
<evidence type="ECO:0000256" key="1">
    <source>
        <dbReference type="SAM" id="Phobius"/>
    </source>
</evidence>